<dbReference type="PANTHER" id="PTHR46526:SF1">
    <property type="entry name" value="CHORDIN"/>
    <property type="match status" value="1"/>
</dbReference>
<dbReference type="InterPro" id="IPR052278">
    <property type="entry name" value="Chordin-like_regulators"/>
</dbReference>
<sequence>MGKLYDEYSQWIPANDTCQICTCYKGECCRSCLNTEMPNNNHGSGCKVEGDRFHPAGSSWHPYMPPNGFMLCTTCTCNVDTLTVECVRENCPILSCVPEEAMYPRPLACCKICSPEKIINEIFMDESGQMKGPTEAEILAAGGCKFRQELHTNGEEWNHRFEPFGYIPCVMCACKNGETKCEKTKCPYLNCEVKVMDEGGCCQKCGHLPVVMHNRSVGSSVSSKSFFSSSANLASRYKKSTPVKHRNSQ</sequence>
<dbReference type="Proteomes" id="UP000708208">
    <property type="component" value="Unassembled WGS sequence"/>
</dbReference>
<dbReference type="AlphaFoldDB" id="A0A8J2KYG5"/>
<dbReference type="OrthoDB" id="9829321at2759"/>
<evidence type="ECO:0000259" key="1">
    <source>
        <dbReference type="PROSITE" id="PS50184"/>
    </source>
</evidence>
<dbReference type="EMBL" id="CAJVCH010525208">
    <property type="protein sequence ID" value="CAG7822063.1"/>
    <property type="molecule type" value="Genomic_DNA"/>
</dbReference>
<evidence type="ECO:0000313" key="2">
    <source>
        <dbReference type="EMBL" id="CAG7822063.1"/>
    </source>
</evidence>
<accession>A0A8J2KYG5</accession>
<protein>
    <recommendedName>
        <fullName evidence="1">VWFC domain-containing protein</fullName>
    </recommendedName>
</protein>
<dbReference type="Pfam" id="PF00093">
    <property type="entry name" value="VWC"/>
    <property type="match status" value="2"/>
</dbReference>
<feature type="domain" description="VWFC" evidence="1">
    <location>
        <begin position="142"/>
        <end position="206"/>
    </location>
</feature>
<evidence type="ECO:0000313" key="3">
    <source>
        <dbReference type="Proteomes" id="UP000708208"/>
    </source>
</evidence>
<reference evidence="2" key="1">
    <citation type="submission" date="2021-06" db="EMBL/GenBank/DDBJ databases">
        <authorList>
            <person name="Hodson N. C."/>
            <person name="Mongue J. A."/>
            <person name="Jaron S. K."/>
        </authorList>
    </citation>
    <scope>NUCLEOTIDE SEQUENCE</scope>
</reference>
<dbReference type="PROSITE" id="PS50184">
    <property type="entry name" value="VWFC_2"/>
    <property type="match status" value="1"/>
</dbReference>
<organism evidence="2 3">
    <name type="scientific">Allacma fusca</name>
    <dbReference type="NCBI Taxonomy" id="39272"/>
    <lineage>
        <taxon>Eukaryota</taxon>
        <taxon>Metazoa</taxon>
        <taxon>Ecdysozoa</taxon>
        <taxon>Arthropoda</taxon>
        <taxon>Hexapoda</taxon>
        <taxon>Collembola</taxon>
        <taxon>Symphypleona</taxon>
        <taxon>Sminthuridae</taxon>
        <taxon>Allacma</taxon>
    </lineage>
</organism>
<comment type="caution">
    <text evidence="2">The sequence shown here is derived from an EMBL/GenBank/DDBJ whole genome shotgun (WGS) entry which is preliminary data.</text>
</comment>
<dbReference type="GO" id="GO:0005615">
    <property type="term" value="C:extracellular space"/>
    <property type="evidence" value="ECO:0007669"/>
    <property type="project" value="TreeGrafter"/>
</dbReference>
<keyword evidence="3" id="KW-1185">Reference proteome</keyword>
<proteinExistence type="predicted"/>
<dbReference type="InterPro" id="IPR001007">
    <property type="entry name" value="VWF_dom"/>
</dbReference>
<dbReference type="GO" id="GO:0030514">
    <property type="term" value="P:negative regulation of BMP signaling pathway"/>
    <property type="evidence" value="ECO:0007669"/>
    <property type="project" value="TreeGrafter"/>
</dbReference>
<dbReference type="GO" id="GO:0036122">
    <property type="term" value="F:BMP binding"/>
    <property type="evidence" value="ECO:0007669"/>
    <property type="project" value="TreeGrafter"/>
</dbReference>
<dbReference type="GO" id="GO:0009953">
    <property type="term" value="P:dorsal/ventral pattern formation"/>
    <property type="evidence" value="ECO:0007669"/>
    <property type="project" value="TreeGrafter"/>
</dbReference>
<name>A0A8J2KYG5_9HEXA</name>
<dbReference type="SMART" id="SM00214">
    <property type="entry name" value="VWC"/>
    <property type="match status" value="2"/>
</dbReference>
<dbReference type="PROSITE" id="PS01208">
    <property type="entry name" value="VWFC_1"/>
    <property type="match status" value="2"/>
</dbReference>
<dbReference type="PANTHER" id="PTHR46526">
    <property type="entry name" value="CHORDIN"/>
    <property type="match status" value="1"/>
</dbReference>
<gene>
    <name evidence="2" type="ORF">AFUS01_LOCUS32354</name>
</gene>